<dbReference type="Proteomes" id="UP000002376">
    <property type="component" value="Chromosome"/>
</dbReference>
<name>D5U0S2_THEAM</name>
<protein>
    <recommendedName>
        <fullName evidence="3">MoaD/ThiS family protein</fullName>
    </recommendedName>
</protein>
<dbReference type="EMBL" id="CP001939">
    <property type="protein sequence ID" value="ADG90722.1"/>
    <property type="molecule type" value="Genomic_DNA"/>
</dbReference>
<dbReference type="GeneID" id="9165461"/>
<dbReference type="HOGENOM" id="CLU_2646103_0_0_2"/>
<dbReference type="STRING" id="633148.Tagg_0447"/>
<accession>D5U0S2</accession>
<reference evidence="2" key="2">
    <citation type="journal article" date="2010" name="Stand. Genomic Sci.">
        <title>Complete genome sequence of Thermosphaera aggregans type strain (M11TLT).</title>
        <authorList>
            <person name="Spring S."/>
            <person name="Rachel R."/>
            <person name="Lapidus A."/>
            <person name="Davenport K."/>
            <person name="Tice H."/>
            <person name="Copeland A."/>
            <person name="Cheng J.-F."/>
            <person name="Lucas S."/>
            <person name="Chen F."/>
            <person name="Nolan M."/>
            <person name="Bruce D."/>
            <person name="Goodwin L."/>
            <person name="Pitluck S."/>
            <person name="Ivanova N."/>
            <person name="Mavromatis K."/>
            <person name="Ovchinnikova G."/>
            <person name="Pati A."/>
            <person name="Chen A."/>
            <person name="Palaniappan K."/>
            <person name="Land M."/>
            <person name="Hauser L."/>
            <person name="Chang Y.-J."/>
            <person name="Jeffries C.C."/>
            <person name="Brettin T."/>
            <person name="Detter J.C."/>
            <person name="Tapia R."/>
            <person name="Han C."/>
            <person name="Heimerl T."/>
            <person name="Weikl F."/>
            <person name="Brambilla E."/>
            <person name="Goker M."/>
            <person name="Bristow J."/>
            <person name="Eisen J.A."/>
            <person name="Markowitz V."/>
            <person name="Hugenholtz P."/>
            <person name="Kyrpides N.C."/>
            <person name="Klenk H.-P."/>
        </authorList>
    </citation>
    <scope>NUCLEOTIDE SEQUENCE [LARGE SCALE GENOMIC DNA]</scope>
    <source>
        <strain evidence="2">DSM 11486 / M11TL</strain>
    </source>
</reference>
<evidence type="ECO:0000313" key="2">
    <source>
        <dbReference type="Proteomes" id="UP000002376"/>
    </source>
</evidence>
<gene>
    <name evidence="1" type="ordered locus">Tagg_0447</name>
</gene>
<sequence length="76" mass="8485">MPRICGKFSWIDNREVCIQYDKCVRVAEALTDLLKQVEKKTSIEAVVARIGGKLLSINDIICEDSSITIVRVFKGG</sequence>
<reference key="3">
    <citation type="submission" date="2010-02" db="EMBL/GenBank/DDBJ databases">
        <title>Complete genome sequence of Thermosphaera aggregans type strain (M11TL).</title>
        <authorList>
            <consortium name="US DOE Joint Genome Institute (JGI-PGF)"/>
            <person name="Spring S."/>
            <person name="Lapidus A."/>
            <person name="Munk C."/>
            <person name="Schroeder M."/>
            <person name="Glavina Del Rio T."/>
            <person name="Tice H."/>
            <person name="Copeland A."/>
            <person name="Cheng J.-F."/>
            <person name="Lucas S."/>
            <person name="Chen F."/>
            <person name="Nolan M."/>
            <person name="Bruce D."/>
            <person name="Goodwin L."/>
            <person name="Pitluck S."/>
            <person name="Ivanova N."/>
            <person name="Mavromatis K."/>
            <person name="Ovchinnikova G."/>
            <person name="Pati A."/>
            <person name="Chen A."/>
            <person name="Palaniappan K."/>
            <person name="Land M."/>
            <person name="Hauser L."/>
            <person name="Chang Y.-J."/>
            <person name="Jeffries C.C."/>
            <person name="Brettin T."/>
            <person name="Detter J.C."/>
            <person name="Tapia R."/>
            <person name="Han C."/>
            <person name="Chain P."/>
            <person name="Heimerl T."/>
            <person name="Weik F."/>
            <person name="Goker M."/>
            <person name="Rachel R."/>
            <person name="Bristow J."/>
            <person name="Eisen J.A."/>
            <person name="Markowitz V."/>
            <person name="Hugenholtz P."/>
            <person name="Kyrpides N.C."/>
            <person name="Klenk H.-P."/>
        </authorList>
    </citation>
    <scope>NUCLEOTIDE SEQUENCE</scope>
    <source>
        <strain>DSM 11486</strain>
    </source>
</reference>
<organism evidence="1 2">
    <name type="scientific">Thermosphaera aggregans (strain DSM 11486 / M11TL)</name>
    <dbReference type="NCBI Taxonomy" id="633148"/>
    <lineage>
        <taxon>Archaea</taxon>
        <taxon>Thermoproteota</taxon>
        <taxon>Thermoprotei</taxon>
        <taxon>Desulfurococcales</taxon>
        <taxon>Desulfurococcaceae</taxon>
        <taxon>Thermosphaera</taxon>
    </lineage>
</organism>
<keyword evidence="2" id="KW-1185">Reference proteome</keyword>
<dbReference type="OrthoDB" id="379309at2157"/>
<proteinExistence type="predicted"/>
<dbReference type="AlphaFoldDB" id="D5U0S2"/>
<evidence type="ECO:0000313" key="1">
    <source>
        <dbReference type="EMBL" id="ADG90722.1"/>
    </source>
</evidence>
<evidence type="ECO:0008006" key="3">
    <source>
        <dbReference type="Google" id="ProtNLM"/>
    </source>
</evidence>
<dbReference type="RefSeq" id="WP_013129315.1">
    <property type="nucleotide sequence ID" value="NC_014160.1"/>
</dbReference>
<dbReference type="KEGG" id="tag:Tagg_0447"/>
<reference evidence="1 2" key="1">
    <citation type="journal article" date="2010" name="Stand. Genomic Sci.">
        <title>Complete genome sequence of Thermosphaera aggregans type strain (M11TL).</title>
        <authorList>
            <person name="Spring S."/>
            <person name="Rachel R."/>
            <person name="Lapidus A."/>
            <person name="Davenport K."/>
            <person name="Tice H."/>
            <person name="Copeland A."/>
            <person name="Cheng J.F."/>
            <person name="Lucas S."/>
            <person name="Chen F."/>
            <person name="Nolan M."/>
            <person name="Bruce D."/>
            <person name="Goodwin L."/>
            <person name="Pitluck S."/>
            <person name="Ivanova N."/>
            <person name="Mavromatis K."/>
            <person name="Ovchinnikova G."/>
            <person name="Pati A."/>
            <person name="Chen A."/>
            <person name="Palaniappan K."/>
            <person name="Land M."/>
            <person name="Hauser L."/>
            <person name="Chang Y.J."/>
            <person name="Jeffries C.C."/>
            <person name="Brettin T."/>
            <person name="Detter J.C."/>
            <person name="Tapia R."/>
            <person name="Han C."/>
            <person name="Heimerl T."/>
            <person name="Weikl F."/>
            <person name="Brambilla E."/>
            <person name="Goker M."/>
            <person name="Bristow J."/>
            <person name="Eisen J.A."/>
            <person name="Markowitz V."/>
            <person name="Hugenholtz P."/>
            <person name="Kyrpides N.C."/>
            <person name="Klenk H.P."/>
        </authorList>
    </citation>
    <scope>NUCLEOTIDE SEQUENCE [LARGE SCALE GENOMIC DNA]</scope>
    <source>
        <strain evidence="2">DSM 11486 / M11TL</strain>
    </source>
</reference>